<reference evidence="8" key="1">
    <citation type="journal article" date="2014" name="Int. J. Syst. Evol. Microbiol.">
        <title>Complete genome sequence of Corynebacterium casei LMG S-19264T (=DSM 44701T), isolated from a smear-ripened cheese.</title>
        <authorList>
            <consortium name="US DOE Joint Genome Institute (JGI-PGF)"/>
            <person name="Walter F."/>
            <person name="Albersmeier A."/>
            <person name="Kalinowski J."/>
            <person name="Ruckert C."/>
        </authorList>
    </citation>
    <scope>NUCLEOTIDE SEQUENCE</scope>
    <source>
        <strain evidence="8">JCM 13064</strain>
    </source>
</reference>
<comment type="caution">
    <text evidence="8">The sequence shown here is derived from an EMBL/GenBank/DDBJ whole genome shotgun (WGS) entry which is preliminary data.</text>
</comment>
<dbReference type="AlphaFoldDB" id="A0A917R1B0"/>
<proteinExistence type="predicted"/>
<keyword evidence="4" id="KW-0804">Transcription</keyword>
<dbReference type="GO" id="GO:0045892">
    <property type="term" value="P:negative regulation of DNA-templated transcription"/>
    <property type="evidence" value="ECO:0007669"/>
    <property type="project" value="InterPro"/>
</dbReference>
<dbReference type="RefSeq" id="WP_189163424.1">
    <property type="nucleotide sequence ID" value="NZ_BMNT01000013.1"/>
</dbReference>
<dbReference type="Pfam" id="PF00440">
    <property type="entry name" value="TetR_N"/>
    <property type="match status" value="1"/>
</dbReference>
<keyword evidence="1" id="KW-0678">Repressor</keyword>
<reference evidence="8" key="2">
    <citation type="submission" date="2020-09" db="EMBL/GenBank/DDBJ databases">
        <authorList>
            <person name="Sun Q."/>
            <person name="Ohkuma M."/>
        </authorList>
    </citation>
    <scope>NUCLEOTIDE SEQUENCE</scope>
    <source>
        <strain evidence="8">JCM 13064</strain>
    </source>
</reference>
<organism evidence="8 9">
    <name type="scientific">Sphaerisporangium melleum</name>
    <dbReference type="NCBI Taxonomy" id="321316"/>
    <lineage>
        <taxon>Bacteria</taxon>
        <taxon>Bacillati</taxon>
        <taxon>Actinomycetota</taxon>
        <taxon>Actinomycetes</taxon>
        <taxon>Streptosporangiales</taxon>
        <taxon>Streptosporangiaceae</taxon>
        <taxon>Sphaerisporangium</taxon>
    </lineage>
</organism>
<accession>A0A917R1B0</accession>
<dbReference type="GO" id="GO:0046677">
    <property type="term" value="P:response to antibiotic"/>
    <property type="evidence" value="ECO:0007669"/>
    <property type="project" value="InterPro"/>
</dbReference>
<dbReference type="Proteomes" id="UP000645217">
    <property type="component" value="Unassembled WGS sequence"/>
</dbReference>
<dbReference type="InterPro" id="IPR004111">
    <property type="entry name" value="Repressor_TetR_C"/>
</dbReference>
<dbReference type="SUPFAM" id="SSF48498">
    <property type="entry name" value="Tetracyclin repressor-like, C-terminal domain"/>
    <property type="match status" value="1"/>
</dbReference>
<dbReference type="Gene3D" id="1.10.357.10">
    <property type="entry name" value="Tetracycline Repressor, domain 2"/>
    <property type="match status" value="1"/>
</dbReference>
<evidence type="ECO:0000256" key="3">
    <source>
        <dbReference type="ARBA" id="ARBA00023125"/>
    </source>
</evidence>
<feature type="DNA-binding region" description="H-T-H motif" evidence="5">
    <location>
        <begin position="49"/>
        <end position="68"/>
    </location>
</feature>
<dbReference type="GO" id="GO:0000976">
    <property type="term" value="F:transcription cis-regulatory region binding"/>
    <property type="evidence" value="ECO:0007669"/>
    <property type="project" value="TreeGrafter"/>
</dbReference>
<dbReference type="PANTHER" id="PTHR30055:SF151">
    <property type="entry name" value="TRANSCRIPTIONAL REGULATORY PROTEIN"/>
    <property type="match status" value="1"/>
</dbReference>
<name>A0A917R1B0_9ACTN</name>
<dbReference type="InterPro" id="IPR003012">
    <property type="entry name" value="Tet_transcr_reg_TetR"/>
</dbReference>
<dbReference type="Pfam" id="PF02909">
    <property type="entry name" value="TetR_C_1"/>
    <property type="match status" value="1"/>
</dbReference>
<evidence type="ECO:0000256" key="5">
    <source>
        <dbReference type="PROSITE-ProRule" id="PRU00335"/>
    </source>
</evidence>
<dbReference type="PROSITE" id="PS50977">
    <property type="entry name" value="HTH_TETR_2"/>
    <property type="match status" value="1"/>
</dbReference>
<dbReference type="PRINTS" id="PR00400">
    <property type="entry name" value="TETREPRESSOR"/>
</dbReference>
<evidence type="ECO:0000256" key="6">
    <source>
        <dbReference type="SAM" id="MobiDB-lite"/>
    </source>
</evidence>
<protein>
    <submittedName>
        <fullName evidence="8">TetR family transcriptional regulator</fullName>
    </submittedName>
</protein>
<feature type="region of interest" description="Disordered" evidence="6">
    <location>
        <begin position="1"/>
        <end position="23"/>
    </location>
</feature>
<dbReference type="InterPro" id="IPR001647">
    <property type="entry name" value="HTH_TetR"/>
</dbReference>
<evidence type="ECO:0000256" key="1">
    <source>
        <dbReference type="ARBA" id="ARBA00022491"/>
    </source>
</evidence>
<dbReference type="InterPro" id="IPR050109">
    <property type="entry name" value="HTH-type_TetR-like_transc_reg"/>
</dbReference>
<evidence type="ECO:0000259" key="7">
    <source>
        <dbReference type="PROSITE" id="PS50977"/>
    </source>
</evidence>
<evidence type="ECO:0000256" key="2">
    <source>
        <dbReference type="ARBA" id="ARBA00023015"/>
    </source>
</evidence>
<dbReference type="EMBL" id="BMNT01000013">
    <property type="protein sequence ID" value="GGK84062.1"/>
    <property type="molecule type" value="Genomic_DNA"/>
</dbReference>
<dbReference type="SUPFAM" id="SSF46689">
    <property type="entry name" value="Homeodomain-like"/>
    <property type="match status" value="1"/>
</dbReference>
<keyword evidence="3 5" id="KW-0238">DNA-binding</keyword>
<dbReference type="PANTHER" id="PTHR30055">
    <property type="entry name" value="HTH-TYPE TRANSCRIPTIONAL REGULATOR RUTR"/>
    <property type="match status" value="1"/>
</dbReference>
<gene>
    <name evidence="8" type="ORF">GCM10007964_28140</name>
</gene>
<dbReference type="InterPro" id="IPR009057">
    <property type="entry name" value="Homeodomain-like_sf"/>
</dbReference>
<feature type="domain" description="HTH tetR-type" evidence="7">
    <location>
        <begin position="26"/>
        <end position="86"/>
    </location>
</feature>
<evidence type="ECO:0000313" key="9">
    <source>
        <dbReference type="Proteomes" id="UP000645217"/>
    </source>
</evidence>
<evidence type="ECO:0000313" key="8">
    <source>
        <dbReference type="EMBL" id="GGK84062.1"/>
    </source>
</evidence>
<dbReference type="GO" id="GO:0003700">
    <property type="term" value="F:DNA-binding transcription factor activity"/>
    <property type="evidence" value="ECO:0007669"/>
    <property type="project" value="TreeGrafter"/>
</dbReference>
<sequence length="262" mass="28123">MPAKRFTSVWSREGAQRAAPAREQPALSRDQIVRAAIDLLDAEGLDALSMRKLGARLGAGATSLYWHVAHKDELLELVLDEVYSEVLVPGPEAAAGWQDTVAAFAYGLREAILRHPWSVALVGVMPSIGPNALTAAGRLTQAMENAGFTGLTLDYAVSAVLAYTLGATTPEAGWVTTVGRSSGDAEEWMTNMRDQLKVAAADHPEMLARFDGYLCLDLDRTRHLAFDYGLSALLDGLRHRLHQPDAPAGQAARPGPRTPDAA</sequence>
<dbReference type="InterPro" id="IPR036271">
    <property type="entry name" value="Tet_transcr_reg_TetR-rel_C_sf"/>
</dbReference>
<evidence type="ECO:0000256" key="4">
    <source>
        <dbReference type="ARBA" id="ARBA00023163"/>
    </source>
</evidence>
<keyword evidence="2" id="KW-0805">Transcription regulation</keyword>
<keyword evidence="9" id="KW-1185">Reference proteome</keyword>